<comment type="subcellular location">
    <subcellularLocation>
        <location evidence="1">Cell membrane</location>
        <topology evidence="1">Multi-pass membrane protein</topology>
    </subcellularLocation>
</comment>
<organism evidence="12 13">
    <name type="scientific">Paenibacillus alvei</name>
    <name type="common">Bacillus alvei</name>
    <dbReference type="NCBI Taxonomy" id="44250"/>
    <lineage>
        <taxon>Bacteria</taxon>
        <taxon>Bacillati</taxon>
        <taxon>Bacillota</taxon>
        <taxon>Bacilli</taxon>
        <taxon>Bacillales</taxon>
        <taxon>Paenibacillaceae</taxon>
        <taxon>Paenibacillus</taxon>
    </lineage>
</organism>
<dbReference type="InterPro" id="IPR039421">
    <property type="entry name" value="Type_1_exporter"/>
</dbReference>
<evidence type="ECO:0000313" key="13">
    <source>
        <dbReference type="Proteomes" id="UP000304148"/>
    </source>
</evidence>
<dbReference type="PROSITE" id="PS00211">
    <property type="entry name" value="ABC_TRANSPORTER_1"/>
    <property type="match status" value="1"/>
</dbReference>
<dbReference type="PANTHER" id="PTHR43394">
    <property type="entry name" value="ATP-DEPENDENT PERMEASE MDL1, MITOCHONDRIAL"/>
    <property type="match status" value="1"/>
</dbReference>
<feature type="transmembrane region" description="Helical" evidence="9">
    <location>
        <begin position="278"/>
        <end position="296"/>
    </location>
</feature>
<sequence length="608" mass="66823">MKQLFAYILPYRKAALCAMLLMLVEVICDLMQPTLMSHIVDYGVVNRDMGYIARTGLMMVGIALVGIAGGMGCVYFASIASQHVGADIRLAMFKNIQTFSFDKLDQFHTSSLITRLTNDVVQVQNVVLMMLRMMTRFPLLFMGGIAMAFALNAQMALIFLVTVPLLFGALILIFRKGIPLFKNVQTKLDRLNGVVRENLAGIRVIKAFVRSSYEQERFEKRNADLSEVTVKAARIMALMMPVMMLVMNFSIVAVLWFGGIKVDGGSMQVGEVIAFTNYMMQILFALMMVGMMLMMLSRAKVSADRISEVLNTQTDISDIAAVRNVGLEVEHGSEHAMEHLTEHESELATDSAEHTTAYSKAHGQLVFDQVSFSYTGGAGQPVLKRISFTAMPGERIAILGSTGAGKSTLVNLIPRFYDVTEGCILLGGTDVRDIPLRKLRQRVGMVLQESILFSGTIRDNIRWGNAAASDQEVRAAAEAAQAAEFIQKLPEGYDTMIGQRGVNLSGGQKQRLSIARALLKRPSILILDDSTSAVDTGTEARMQKAFREQLEGTTCLIVAQRISSVLDADRIMVLDDGCVVGIGTHAELLDSCEVYQDIYRSQVGEEAV</sequence>
<dbReference type="Pfam" id="PF00005">
    <property type="entry name" value="ABC_tran"/>
    <property type="match status" value="1"/>
</dbReference>
<evidence type="ECO:0000256" key="1">
    <source>
        <dbReference type="ARBA" id="ARBA00004651"/>
    </source>
</evidence>
<dbReference type="InterPro" id="IPR003439">
    <property type="entry name" value="ABC_transporter-like_ATP-bd"/>
</dbReference>
<evidence type="ECO:0000256" key="5">
    <source>
        <dbReference type="ARBA" id="ARBA00022741"/>
    </source>
</evidence>
<feature type="transmembrane region" description="Helical" evidence="9">
    <location>
        <begin position="133"/>
        <end position="151"/>
    </location>
</feature>
<evidence type="ECO:0000256" key="3">
    <source>
        <dbReference type="ARBA" id="ARBA00022475"/>
    </source>
</evidence>
<dbReference type="SUPFAM" id="SSF90123">
    <property type="entry name" value="ABC transporter transmembrane region"/>
    <property type="match status" value="1"/>
</dbReference>
<dbReference type="GO" id="GO:0005524">
    <property type="term" value="F:ATP binding"/>
    <property type="evidence" value="ECO:0007669"/>
    <property type="project" value="UniProtKB-KW"/>
</dbReference>
<dbReference type="Pfam" id="PF00664">
    <property type="entry name" value="ABC_membrane"/>
    <property type="match status" value="1"/>
</dbReference>
<proteinExistence type="predicted"/>
<keyword evidence="6 12" id="KW-0067">ATP-binding</keyword>
<dbReference type="InterPro" id="IPR017871">
    <property type="entry name" value="ABC_transporter-like_CS"/>
</dbReference>
<protein>
    <submittedName>
        <fullName evidence="12">Putative xenobiotic ABC transporter subunit (ATP-binding protein)</fullName>
    </submittedName>
</protein>
<evidence type="ECO:0000256" key="9">
    <source>
        <dbReference type="SAM" id="Phobius"/>
    </source>
</evidence>
<evidence type="ECO:0000256" key="8">
    <source>
        <dbReference type="ARBA" id="ARBA00023136"/>
    </source>
</evidence>
<dbReference type="Gene3D" id="1.20.1560.10">
    <property type="entry name" value="ABC transporter type 1, transmembrane domain"/>
    <property type="match status" value="1"/>
</dbReference>
<evidence type="ECO:0000259" key="10">
    <source>
        <dbReference type="PROSITE" id="PS50893"/>
    </source>
</evidence>
<evidence type="ECO:0000256" key="6">
    <source>
        <dbReference type="ARBA" id="ARBA00022840"/>
    </source>
</evidence>
<dbReference type="InterPro" id="IPR027417">
    <property type="entry name" value="P-loop_NTPase"/>
</dbReference>
<keyword evidence="2" id="KW-0813">Transport</keyword>
<dbReference type="InterPro" id="IPR003593">
    <property type="entry name" value="AAA+_ATPase"/>
</dbReference>
<dbReference type="FunFam" id="3.40.50.300:FF:000221">
    <property type="entry name" value="Multidrug ABC transporter ATP-binding protein"/>
    <property type="match status" value="1"/>
</dbReference>
<dbReference type="SMART" id="SM00382">
    <property type="entry name" value="AAA"/>
    <property type="match status" value="1"/>
</dbReference>
<name>A0A383RJU9_PAEAL</name>
<gene>
    <name evidence="12" type="primary">yfiB</name>
    <name evidence="12" type="ORF">PBLR_15737</name>
</gene>
<evidence type="ECO:0000256" key="4">
    <source>
        <dbReference type="ARBA" id="ARBA00022692"/>
    </source>
</evidence>
<feature type="domain" description="ABC transporter" evidence="10">
    <location>
        <begin position="365"/>
        <end position="601"/>
    </location>
</feature>
<evidence type="ECO:0000313" key="12">
    <source>
        <dbReference type="EMBL" id="SYX87307.1"/>
    </source>
</evidence>
<dbReference type="SUPFAM" id="SSF52540">
    <property type="entry name" value="P-loop containing nucleoside triphosphate hydrolases"/>
    <property type="match status" value="1"/>
</dbReference>
<dbReference type="Proteomes" id="UP000304148">
    <property type="component" value="Chromosome"/>
</dbReference>
<feature type="transmembrane region" description="Helical" evidence="9">
    <location>
        <begin position="157"/>
        <end position="174"/>
    </location>
</feature>
<dbReference type="FunFam" id="1.20.1560.10:FF:000040">
    <property type="entry name" value="Multidrug ABC transporter ATP-binding protein"/>
    <property type="match status" value="1"/>
</dbReference>
<dbReference type="RefSeq" id="WP_138188944.1">
    <property type="nucleotide sequence ID" value="NZ_LS992241.1"/>
</dbReference>
<keyword evidence="8 9" id="KW-0472">Membrane</keyword>
<feature type="transmembrane region" description="Helical" evidence="9">
    <location>
        <begin position="235"/>
        <end position="258"/>
    </location>
</feature>
<accession>A0A383RJU9</accession>
<keyword evidence="4 9" id="KW-0812">Transmembrane</keyword>
<feature type="domain" description="ABC transmembrane type-1" evidence="11">
    <location>
        <begin position="18"/>
        <end position="298"/>
    </location>
</feature>
<dbReference type="EMBL" id="LS992241">
    <property type="protein sequence ID" value="SYX87307.1"/>
    <property type="molecule type" value="Genomic_DNA"/>
</dbReference>
<dbReference type="Gene3D" id="3.40.50.300">
    <property type="entry name" value="P-loop containing nucleotide triphosphate hydrolases"/>
    <property type="match status" value="1"/>
</dbReference>
<keyword evidence="7 9" id="KW-1133">Transmembrane helix</keyword>
<dbReference type="AlphaFoldDB" id="A0A383RJU9"/>
<dbReference type="GO" id="GO:0016887">
    <property type="term" value="F:ATP hydrolysis activity"/>
    <property type="evidence" value="ECO:0007669"/>
    <property type="project" value="InterPro"/>
</dbReference>
<dbReference type="GO" id="GO:0015421">
    <property type="term" value="F:ABC-type oligopeptide transporter activity"/>
    <property type="evidence" value="ECO:0007669"/>
    <property type="project" value="TreeGrafter"/>
</dbReference>
<dbReference type="InterPro" id="IPR036640">
    <property type="entry name" value="ABC1_TM_sf"/>
</dbReference>
<evidence type="ECO:0000256" key="7">
    <source>
        <dbReference type="ARBA" id="ARBA00022989"/>
    </source>
</evidence>
<keyword evidence="3" id="KW-1003">Cell membrane</keyword>
<feature type="transmembrane region" description="Helical" evidence="9">
    <location>
        <begin position="52"/>
        <end position="77"/>
    </location>
</feature>
<reference evidence="13" key="1">
    <citation type="submission" date="2018-08" db="EMBL/GenBank/DDBJ databases">
        <authorList>
            <person name="Chevrot R."/>
        </authorList>
    </citation>
    <scope>NUCLEOTIDE SEQUENCE [LARGE SCALE GENOMIC DNA]</scope>
</reference>
<dbReference type="InterPro" id="IPR011527">
    <property type="entry name" value="ABC1_TM_dom"/>
</dbReference>
<dbReference type="GO" id="GO:0005886">
    <property type="term" value="C:plasma membrane"/>
    <property type="evidence" value="ECO:0007669"/>
    <property type="project" value="UniProtKB-SubCell"/>
</dbReference>
<evidence type="ECO:0000259" key="11">
    <source>
        <dbReference type="PROSITE" id="PS50929"/>
    </source>
</evidence>
<dbReference type="PROSITE" id="PS50929">
    <property type="entry name" value="ABC_TM1F"/>
    <property type="match status" value="1"/>
</dbReference>
<keyword evidence="5" id="KW-0547">Nucleotide-binding</keyword>
<evidence type="ECO:0000256" key="2">
    <source>
        <dbReference type="ARBA" id="ARBA00022448"/>
    </source>
</evidence>
<dbReference type="PANTHER" id="PTHR43394:SF1">
    <property type="entry name" value="ATP-BINDING CASSETTE SUB-FAMILY B MEMBER 10, MITOCHONDRIAL"/>
    <property type="match status" value="1"/>
</dbReference>
<dbReference type="PROSITE" id="PS50893">
    <property type="entry name" value="ABC_TRANSPORTER_2"/>
    <property type="match status" value="1"/>
</dbReference>
<dbReference type="CDD" id="cd18548">
    <property type="entry name" value="ABC_6TM_Tm287_like"/>
    <property type="match status" value="1"/>
</dbReference>